<organism evidence="2 3">
    <name type="scientific">Diacronema lutheri</name>
    <name type="common">Unicellular marine alga</name>
    <name type="synonym">Monochrysis lutheri</name>
    <dbReference type="NCBI Taxonomy" id="2081491"/>
    <lineage>
        <taxon>Eukaryota</taxon>
        <taxon>Haptista</taxon>
        <taxon>Haptophyta</taxon>
        <taxon>Pavlovophyceae</taxon>
        <taxon>Pavlovales</taxon>
        <taxon>Pavlovaceae</taxon>
        <taxon>Diacronema</taxon>
    </lineage>
</organism>
<feature type="compositionally biased region" description="Basic and acidic residues" evidence="1">
    <location>
        <begin position="9"/>
        <end position="31"/>
    </location>
</feature>
<comment type="caution">
    <text evidence="2">The sequence shown here is derived from an EMBL/GenBank/DDBJ whole genome shotgun (WGS) entry which is preliminary data.</text>
</comment>
<feature type="region of interest" description="Disordered" evidence="1">
    <location>
        <begin position="1"/>
        <end position="35"/>
    </location>
</feature>
<evidence type="ECO:0000256" key="1">
    <source>
        <dbReference type="SAM" id="MobiDB-lite"/>
    </source>
</evidence>
<reference evidence="2" key="1">
    <citation type="submission" date="2021-05" db="EMBL/GenBank/DDBJ databases">
        <title>The genome of the haptophyte Pavlova lutheri (Diacronema luteri, Pavlovales) - a model for lipid biosynthesis in eukaryotic algae.</title>
        <authorList>
            <person name="Hulatt C.J."/>
            <person name="Posewitz M.C."/>
        </authorList>
    </citation>
    <scope>NUCLEOTIDE SEQUENCE</scope>
    <source>
        <strain evidence="2">NIVA-4/92</strain>
    </source>
</reference>
<accession>A0A8J5XU49</accession>
<proteinExistence type="predicted"/>
<evidence type="ECO:0000313" key="3">
    <source>
        <dbReference type="Proteomes" id="UP000751190"/>
    </source>
</evidence>
<keyword evidence="3" id="KW-1185">Reference proteome</keyword>
<name>A0A8J5XU49_DIALT</name>
<dbReference type="Proteomes" id="UP000751190">
    <property type="component" value="Unassembled WGS sequence"/>
</dbReference>
<sequence length="179" mass="19582">MDSMQTHDSIAHEGVLDDPRPAGSTRKDMKSIARSSYRPLPSEEYMFKMAAQEADSIKQHMFSGAMGHRVLVDIKEPKPRAFGLGAVPEKEVYYRTSNSNFGILASQINPVTGENKLTGKNTGILYRMPQGHGLNGRFTTTLAQAGMSPHDGLNTSLTKARTLANPQQWGASAYSIRNA</sequence>
<dbReference type="AlphaFoldDB" id="A0A8J5XU49"/>
<dbReference type="EMBL" id="JAGTXO010000007">
    <property type="protein sequence ID" value="KAG8466594.1"/>
    <property type="molecule type" value="Genomic_DNA"/>
</dbReference>
<evidence type="ECO:0000313" key="2">
    <source>
        <dbReference type="EMBL" id="KAG8466594.1"/>
    </source>
</evidence>
<protein>
    <submittedName>
        <fullName evidence="2">Uncharacterized protein</fullName>
    </submittedName>
</protein>
<gene>
    <name evidence="2" type="ORF">KFE25_007973</name>
</gene>